<accession>A0AAV7T8P7</accession>
<gene>
    <name evidence="1" type="ORF">NDU88_004283</name>
</gene>
<dbReference type="AlphaFoldDB" id="A0AAV7T8P7"/>
<evidence type="ECO:0000313" key="1">
    <source>
        <dbReference type="EMBL" id="KAJ1172436.1"/>
    </source>
</evidence>
<dbReference type="EMBL" id="JANPWB010000007">
    <property type="protein sequence ID" value="KAJ1172436.1"/>
    <property type="molecule type" value="Genomic_DNA"/>
</dbReference>
<comment type="caution">
    <text evidence="1">The sequence shown here is derived from an EMBL/GenBank/DDBJ whole genome shotgun (WGS) entry which is preliminary data.</text>
</comment>
<organism evidence="1 2">
    <name type="scientific">Pleurodeles waltl</name>
    <name type="common">Iberian ribbed newt</name>
    <dbReference type="NCBI Taxonomy" id="8319"/>
    <lineage>
        <taxon>Eukaryota</taxon>
        <taxon>Metazoa</taxon>
        <taxon>Chordata</taxon>
        <taxon>Craniata</taxon>
        <taxon>Vertebrata</taxon>
        <taxon>Euteleostomi</taxon>
        <taxon>Amphibia</taxon>
        <taxon>Batrachia</taxon>
        <taxon>Caudata</taxon>
        <taxon>Salamandroidea</taxon>
        <taxon>Salamandridae</taxon>
        <taxon>Pleurodelinae</taxon>
        <taxon>Pleurodeles</taxon>
    </lineage>
</organism>
<reference evidence="1" key="1">
    <citation type="journal article" date="2022" name="bioRxiv">
        <title>Sequencing and chromosome-scale assembly of the giantPleurodeles waltlgenome.</title>
        <authorList>
            <person name="Brown T."/>
            <person name="Elewa A."/>
            <person name="Iarovenko S."/>
            <person name="Subramanian E."/>
            <person name="Araus A.J."/>
            <person name="Petzold A."/>
            <person name="Susuki M."/>
            <person name="Suzuki K.-i.T."/>
            <person name="Hayashi T."/>
            <person name="Toyoda A."/>
            <person name="Oliveira C."/>
            <person name="Osipova E."/>
            <person name="Leigh N.D."/>
            <person name="Simon A."/>
            <person name="Yun M.H."/>
        </authorList>
    </citation>
    <scope>NUCLEOTIDE SEQUENCE</scope>
    <source>
        <strain evidence="1">20211129_DDA</strain>
        <tissue evidence="1">Liver</tissue>
    </source>
</reference>
<sequence length="160" mass="16451">MSLPGGSGSEPHRPVKKCNPHVAADRENVQMGVLTATLCAKLPSVSDAQGLGACPAPPGCCPDCLRGLLGAEEAYCACVCFPIAEEVAAKLCAKIPSYSDAQGLGACPATRGCCPDCLRGLLGAEEACYACVRFPSAEEVASIRSELSRGEPPSRISRAI</sequence>
<keyword evidence="2" id="KW-1185">Reference proteome</keyword>
<protein>
    <submittedName>
        <fullName evidence="1">Uncharacterized protein</fullName>
    </submittedName>
</protein>
<name>A0AAV7T8P7_PLEWA</name>
<evidence type="ECO:0000313" key="2">
    <source>
        <dbReference type="Proteomes" id="UP001066276"/>
    </source>
</evidence>
<proteinExistence type="predicted"/>
<dbReference type="Proteomes" id="UP001066276">
    <property type="component" value="Chromosome 4_1"/>
</dbReference>